<evidence type="ECO:0000313" key="2">
    <source>
        <dbReference type="Proteomes" id="UP000018458"/>
    </source>
</evidence>
<organism evidence="1 2">
    <name type="scientific">Succinatimonas hippei (strain DSM 22608 / JCM 16073 / KCTC 15190 / YIT 12066)</name>
    <dbReference type="NCBI Taxonomy" id="762983"/>
    <lineage>
        <taxon>Bacteria</taxon>
        <taxon>Pseudomonadati</taxon>
        <taxon>Pseudomonadota</taxon>
        <taxon>Gammaproteobacteria</taxon>
        <taxon>Aeromonadales</taxon>
        <taxon>Succinivibrionaceae</taxon>
        <taxon>Succinatimonas</taxon>
    </lineage>
</organism>
<sequence>MFICITFKKNIFEEFLNEVFKSFKQVVAPRNIAGSLCLSKKLHIRTRSKRVFLWSGARLKQEGKT</sequence>
<dbReference type="AlphaFoldDB" id="E8LJ87"/>
<reference evidence="1 2" key="1">
    <citation type="submission" date="2011-01" db="EMBL/GenBank/DDBJ databases">
        <authorList>
            <person name="Weinstock G."/>
            <person name="Sodergren E."/>
            <person name="Clifton S."/>
            <person name="Fulton L."/>
            <person name="Fulton B."/>
            <person name="Courtney L."/>
            <person name="Fronick C."/>
            <person name="Harrison M."/>
            <person name="Strong C."/>
            <person name="Farmer C."/>
            <person name="Delahaunty K."/>
            <person name="Markovic C."/>
            <person name="Hall O."/>
            <person name="Minx P."/>
            <person name="Tomlinson C."/>
            <person name="Mitreva M."/>
            <person name="Hou S."/>
            <person name="Chen J."/>
            <person name="Wollam A."/>
            <person name="Pepin K.H."/>
            <person name="Johnson M."/>
            <person name="Bhonagiri V."/>
            <person name="Zhang X."/>
            <person name="Suruliraj S."/>
            <person name="Warren W."/>
            <person name="Chinwalla A."/>
            <person name="Mardis E.R."/>
            <person name="Wilson R.K."/>
        </authorList>
    </citation>
    <scope>NUCLEOTIDE SEQUENCE [LARGE SCALE GENOMIC DNA]</scope>
    <source>
        <strain evidence="2">DSM 22608 / JCM 16073 / KCTC 15190 / YIT 12066</strain>
    </source>
</reference>
<keyword evidence="2" id="KW-1185">Reference proteome</keyword>
<proteinExistence type="predicted"/>
<name>E8LJ87_SUCHY</name>
<dbReference type="HOGENOM" id="CLU_2848201_0_0_6"/>
<gene>
    <name evidence="1" type="ORF">HMPREF9444_00785</name>
</gene>
<dbReference type="Proteomes" id="UP000018458">
    <property type="component" value="Unassembled WGS sequence"/>
</dbReference>
<dbReference type="STRING" id="762983.HMPREF9444_00785"/>
<accession>E8LJ87</accession>
<evidence type="ECO:0000313" key="1">
    <source>
        <dbReference type="EMBL" id="EFY07417.1"/>
    </source>
</evidence>
<protein>
    <submittedName>
        <fullName evidence="1">Uncharacterized protein</fullName>
    </submittedName>
</protein>
<dbReference type="EMBL" id="AEVO01000036">
    <property type="protein sequence ID" value="EFY07417.1"/>
    <property type="molecule type" value="Genomic_DNA"/>
</dbReference>
<comment type="caution">
    <text evidence="1">The sequence shown here is derived from an EMBL/GenBank/DDBJ whole genome shotgun (WGS) entry which is preliminary data.</text>
</comment>